<evidence type="ECO:0000256" key="1">
    <source>
        <dbReference type="SAM" id="SignalP"/>
    </source>
</evidence>
<dbReference type="PROSITE" id="PS51257">
    <property type="entry name" value="PROKAR_LIPOPROTEIN"/>
    <property type="match status" value="1"/>
</dbReference>
<comment type="caution">
    <text evidence="2">The sequence shown here is derived from an EMBL/GenBank/DDBJ whole genome shotgun (WGS) entry which is preliminary data.</text>
</comment>
<proteinExistence type="predicted"/>
<evidence type="ECO:0000313" key="3">
    <source>
        <dbReference type="Proteomes" id="UP000295830"/>
    </source>
</evidence>
<name>A0A4R7JTX2_9GAMM</name>
<evidence type="ECO:0000313" key="2">
    <source>
        <dbReference type="EMBL" id="TDT41344.1"/>
    </source>
</evidence>
<reference evidence="2 3" key="1">
    <citation type="submission" date="2019-03" db="EMBL/GenBank/DDBJ databases">
        <title>Genomic Encyclopedia of Type Strains, Phase IV (KMG-IV): sequencing the most valuable type-strain genomes for metagenomic binning, comparative biology and taxonomic classification.</title>
        <authorList>
            <person name="Goeker M."/>
        </authorList>
    </citation>
    <scope>NUCLEOTIDE SEQUENCE [LARGE SCALE GENOMIC DNA]</scope>
    <source>
        <strain evidence="2 3">DSM 15505</strain>
    </source>
</reference>
<accession>A0A4R7JTX2</accession>
<keyword evidence="3" id="KW-1185">Reference proteome</keyword>
<dbReference type="RefSeq" id="WP_133735716.1">
    <property type="nucleotide sequence ID" value="NZ_SOAX01000003.1"/>
</dbReference>
<dbReference type="InterPro" id="IPR046516">
    <property type="entry name" value="DUF6694"/>
</dbReference>
<feature type="chain" id="PRO_5020313567" evidence="1">
    <location>
        <begin position="27"/>
        <end position="115"/>
    </location>
</feature>
<protein>
    <submittedName>
        <fullName evidence="2">Uncharacterized protein</fullName>
    </submittedName>
</protein>
<sequence length="115" mass="12888">MKQHLGLLAVALMAFFIAACSGGEPAMDTSTDEAMEASYTEIAESLSDEKRRKFEEALSSVYMEGALNHMDSDMSEDEIMDRVNEDVHGKTADEIISMAENSEERIQEKMQEMQQ</sequence>
<dbReference type="Proteomes" id="UP000295830">
    <property type="component" value="Unassembled WGS sequence"/>
</dbReference>
<dbReference type="Pfam" id="PF20404">
    <property type="entry name" value="DUF6694"/>
    <property type="match status" value="1"/>
</dbReference>
<dbReference type="EMBL" id="SOAX01000003">
    <property type="protein sequence ID" value="TDT41344.1"/>
    <property type="molecule type" value="Genomic_DNA"/>
</dbReference>
<feature type="signal peptide" evidence="1">
    <location>
        <begin position="1"/>
        <end position="26"/>
    </location>
</feature>
<dbReference type="AlphaFoldDB" id="A0A4R7JTX2"/>
<gene>
    <name evidence="2" type="ORF">DES49_1427</name>
</gene>
<keyword evidence="1" id="KW-0732">Signal</keyword>
<dbReference type="OrthoDB" id="6464078at2"/>
<organism evidence="2 3">
    <name type="scientific">Halospina denitrificans</name>
    <dbReference type="NCBI Taxonomy" id="332522"/>
    <lineage>
        <taxon>Bacteria</taxon>
        <taxon>Pseudomonadati</taxon>
        <taxon>Pseudomonadota</taxon>
        <taxon>Gammaproteobacteria</taxon>
        <taxon>Halospina</taxon>
    </lineage>
</organism>